<protein>
    <submittedName>
        <fullName evidence="1">Uncharacterized protein</fullName>
    </submittedName>
</protein>
<reference evidence="1 2" key="1">
    <citation type="journal article" date="2011" name="Mol. Biol. Evol.">
        <title>Comparative genomic analysis of fruiting body formation in Myxococcales.</title>
        <authorList>
            <person name="Huntley S."/>
            <person name="Hamann N."/>
            <person name="Wegener-Feldbrugge S."/>
            <person name="Treuner-Lange A."/>
            <person name="Kube M."/>
            <person name="Reinhardt R."/>
            <person name="Klages S."/>
            <person name="Muller R."/>
            <person name="Ronning C.M."/>
            <person name="Nierman W.C."/>
            <person name="Sogaard-Andersen L."/>
        </authorList>
    </citation>
    <scope>NUCLEOTIDE SEQUENCE [LARGE SCALE GENOMIC DNA]</scope>
    <source>
        <strain evidence="1 2">DW4/3-1</strain>
    </source>
</reference>
<evidence type="ECO:0000313" key="1">
    <source>
        <dbReference type="EMBL" id="ADO75676.1"/>
    </source>
</evidence>
<gene>
    <name evidence="1" type="ordered locus">STAUR_7921</name>
</gene>
<evidence type="ECO:0000313" key="2">
    <source>
        <dbReference type="Proteomes" id="UP000001351"/>
    </source>
</evidence>
<dbReference type="Proteomes" id="UP000001351">
    <property type="component" value="Chromosome"/>
</dbReference>
<dbReference type="EMBL" id="CP002271">
    <property type="protein sequence ID" value="ADO75676.1"/>
    <property type="molecule type" value="Genomic_DNA"/>
</dbReference>
<dbReference type="HOGENOM" id="CLU_2013876_0_0_7"/>
<organism evidence="1 2">
    <name type="scientific">Stigmatella aurantiaca (strain DW4/3-1)</name>
    <dbReference type="NCBI Taxonomy" id="378806"/>
    <lineage>
        <taxon>Bacteria</taxon>
        <taxon>Pseudomonadati</taxon>
        <taxon>Myxococcota</taxon>
        <taxon>Myxococcia</taxon>
        <taxon>Myxococcales</taxon>
        <taxon>Cystobacterineae</taxon>
        <taxon>Archangiaceae</taxon>
        <taxon>Stigmatella</taxon>
    </lineage>
</organism>
<dbReference type="AlphaFoldDB" id="E3FPX3"/>
<accession>E3FPX3</accession>
<proteinExistence type="predicted"/>
<keyword evidence="2" id="KW-1185">Reference proteome</keyword>
<sequence length="123" mass="13862">MPFLVRKCVSCLLRASPRSGSESAQGDAEQRESGVPLAFWTAAGLKKYPRYQPRTRRNYRLTGLQTVDPIPLYRRALDIAEASLGKSHPDVAIGVSYKFFDRVVRCRRIDLFWPTVALPVPSP</sequence>
<dbReference type="KEGG" id="sur:STAUR_7921"/>
<name>E3FPX3_STIAD</name>